<dbReference type="CDD" id="cd05402">
    <property type="entry name" value="NT_PAP_TUTase"/>
    <property type="match status" value="1"/>
</dbReference>
<dbReference type="InterPro" id="IPR054708">
    <property type="entry name" value="MTPAP-like_central"/>
</dbReference>
<name>A0AA41S429_PAPNU</name>
<dbReference type="SUPFAM" id="SSF81631">
    <property type="entry name" value="PAP/OAS1 substrate-binding domain"/>
    <property type="match status" value="1"/>
</dbReference>
<organism evidence="2 3">
    <name type="scientific">Papaver nudicaule</name>
    <name type="common">Iceland poppy</name>
    <dbReference type="NCBI Taxonomy" id="74823"/>
    <lineage>
        <taxon>Eukaryota</taxon>
        <taxon>Viridiplantae</taxon>
        <taxon>Streptophyta</taxon>
        <taxon>Embryophyta</taxon>
        <taxon>Tracheophyta</taxon>
        <taxon>Spermatophyta</taxon>
        <taxon>Magnoliopsida</taxon>
        <taxon>Ranunculales</taxon>
        <taxon>Papaveraceae</taxon>
        <taxon>Papaveroideae</taxon>
        <taxon>Papaver</taxon>
    </lineage>
</organism>
<evidence type="ECO:0000259" key="1">
    <source>
        <dbReference type="Pfam" id="PF22600"/>
    </source>
</evidence>
<dbReference type="Pfam" id="PF22600">
    <property type="entry name" value="MTPAP-like_central"/>
    <property type="match status" value="1"/>
</dbReference>
<dbReference type="PANTHER" id="PTHR12271:SF123">
    <property type="entry name" value="PROTEIN HESO1"/>
    <property type="match status" value="1"/>
</dbReference>
<evidence type="ECO:0000313" key="3">
    <source>
        <dbReference type="Proteomes" id="UP001177140"/>
    </source>
</evidence>
<reference evidence="2" key="1">
    <citation type="submission" date="2022-03" db="EMBL/GenBank/DDBJ databases">
        <title>A functionally conserved STORR gene fusion in Papaver species that diverged 16.8 million years ago.</title>
        <authorList>
            <person name="Catania T."/>
        </authorList>
    </citation>
    <scope>NUCLEOTIDE SEQUENCE</scope>
    <source>
        <strain evidence="2">S-191538</strain>
    </source>
</reference>
<dbReference type="Gene3D" id="3.30.460.10">
    <property type="entry name" value="Beta Polymerase, domain 2"/>
    <property type="match status" value="1"/>
</dbReference>
<dbReference type="EMBL" id="JAJJMA010094629">
    <property type="protein sequence ID" value="MCL7029832.1"/>
    <property type="molecule type" value="Genomic_DNA"/>
</dbReference>
<dbReference type="InterPro" id="IPR043519">
    <property type="entry name" value="NT_sf"/>
</dbReference>
<protein>
    <recommendedName>
        <fullName evidence="1">Poly(A) RNA polymerase mitochondrial-like central palm domain-containing protein</fullName>
    </recommendedName>
</protein>
<comment type="caution">
    <text evidence="2">The sequence shown here is derived from an EMBL/GenBank/DDBJ whole genome shotgun (WGS) entry which is preliminary data.</text>
</comment>
<dbReference type="PANTHER" id="PTHR12271">
    <property type="entry name" value="POLY A POLYMERASE CID PAP -RELATED"/>
    <property type="match status" value="1"/>
</dbReference>
<evidence type="ECO:0000313" key="2">
    <source>
        <dbReference type="EMBL" id="MCL7029832.1"/>
    </source>
</evidence>
<keyword evidence="3" id="KW-1185">Reference proteome</keyword>
<sequence>MSYRMNRSSSSSNSGTNRVLELTLNEILAVIKPAEEDVTARTRVIDELKAVVNQSATEYSSFRGATVIPFGSYISNLYTRWGDLDISIQIQDSSRCSTALRNLHEAVRRRGHTFSITKFIPNARVPILVVESNNHNNISCDISISNYAGIIKSRFLDWVAKIDDRFRDMVLLVKEWAKFQGINSSRDGTFTSYALCLLVIYHFQTCEPPILPPLKEMHNGEIVRGRANFKYLKDVQNKMTANVEKFKRKRLTNTSSLSELFVSFFQKFSRIDLSNSNYFCTYTGKWEEREASFLTLFEISPLYIKDPFARNENAARAVCDTSKISEAFRKTYSMLISASGRDRLSLISNLVRPEVRSKIIPRD</sequence>
<dbReference type="GO" id="GO:0031123">
    <property type="term" value="P:RNA 3'-end processing"/>
    <property type="evidence" value="ECO:0007669"/>
    <property type="project" value="TreeGrafter"/>
</dbReference>
<dbReference type="GO" id="GO:0050265">
    <property type="term" value="F:RNA uridylyltransferase activity"/>
    <property type="evidence" value="ECO:0007669"/>
    <property type="project" value="TreeGrafter"/>
</dbReference>
<proteinExistence type="predicted"/>
<dbReference type="Gene3D" id="1.10.1410.10">
    <property type="match status" value="1"/>
</dbReference>
<dbReference type="Proteomes" id="UP001177140">
    <property type="component" value="Unassembled WGS sequence"/>
</dbReference>
<accession>A0AA41S429</accession>
<dbReference type="SUPFAM" id="SSF81301">
    <property type="entry name" value="Nucleotidyltransferase"/>
    <property type="match status" value="1"/>
</dbReference>
<gene>
    <name evidence="2" type="ORF">MKW94_017716</name>
</gene>
<feature type="domain" description="Poly(A) RNA polymerase mitochondrial-like central palm" evidence="1">
    <location>
        <begin position="23"/>
        <end position="157"/>
    </location>
</feature>
<dbReference type="AlphaFoldDB" id="A0AA41S429"/>